<dbReference type="EMBL" id="MDYQ01000441">
    <property type="protein sequence ID" value="PRP74786.1"/>
    <property type="molecule type" value="Genomic_DNA"/>
</dbReference>
<accession>A0A2P6MSW9</accession>
<sequence>MESSPKEPSEVFVECLICSTSPPASRVIFKFECPRDLTLGNDLRVFFVFFCMSNSSMTPCDTEPLG</sequence>
<dbReference type="Proteomes" id="UP000241769">
    <property type="component" value="Unassembled WGS sequence"/>
</dbReference>
<reference evidence="1 2" key="1">
    <citation type="journal article" date="2018" name="Genome Biol. Evol.">
        <title>Multiple Roots of Fruiting Body Formation in Amoebozoa.</title>
        <authorList>
            <person name="Hillmann F."/>
            <person name="Forbes G."/>
            <person name="Novohradska S."/>
            <person name="Ferling I."/>
            <person name="Riege K."/>
            <person name="Groth M."/>
            <person name="Westermann M."/>
            <person name="Marz M."/>
            <person name="Spaller T."/>
            <person name="Winckler T."/>
            <person name="Schaap P."/>
            <person name="Glockner G."/>
        </authorList>
    </citation>
    <scope>NUCLEOTIDE SEQUENCE [LARGE SCALE GENOMIC DNA]</scope>
    <source>
        <strain evidence="1 2">Jena</strain>
    </source>
</reference>
<name>A0A2P6MSW9_9EUKA</name>
<proteinExistence type="predicted"/>
<evidence type="ECO:0000313" key="2">
    <source>
        <dbReference type="Proteomes" id="UP000241769"/>
    </source>
</evidence>
<dbReference type="AlphaFoldDB" id="A0A2P6MSW9"/>
<gene>
    <name evidence="1" type="ORF">PROFUN_06647</name>
</gene>
<keyword evidence="2" id="KW-1185">Reference proteome</keyword>
<dbReference type="InParanoid" id="A0A2P6MSW9"/>
<comment type="caution">
    <text evidence="1">The sequence shown here is derived from an EMBL/GenBank/DDBJ whole genome shotgun (WGS) entry which is preliminary data.</text>
</comment>
<evidence type="ECO:0000313" key="1">
    <source>
        <dbReference type="EMBL" id="PRP74786.1"/>
    </source>
</evidence>
<organism evidence="1 2">
    <name type="scientific">Planoprotostelium fungivorum</name>
    <dbReference type="NCBI Taxonomy" id="1890364"/>
    <lineage>
        <taxon>Eukaryota</taxon>
        <taxon>Amoebozoa</taxon>
        <taxon>Evosea</taxon>
        <taxon>Variosea</taxon>
        <taxon>Cavosteliida</taxon>
        <taxon>Cavosteliaceae</taxon>
        <taxon>Planoprotostelium</taxon>
    </lineage>
</organism>
<protein>
    <submittedName>
        <fullName evidence="1">Uncharacterized protein</fullName>
    </submittedName>
</protein>